<feature type="transmembrane region" description="Helical" evidence="1">
    <location>
        <begin position="6"/>
        <end position="25"/>
    </location>
</feature>
<dbReference type="RefSeq" id="WP_000842365.1">
    <property type="nucleotide sequence ID" value="NC_018488.1"/>
</dbReference>
<keyword evidence="2" id="KW-0614">Plasmid</keyword>
<dbReference type="EMBL" id="CP003756">
    <property type="protein sequence ID" value="AFQ19993.1"/>
    <property type="molecule type" value="Genomic_DNA"/>
</dbReference>
<evidence type="ECO:0000256" key="1">
    <source>
        <dbReference type="SAM" id="Phobius"/>
    </source>
</evidence>
<dbReference type="KEGG" id="bti:BTG_33308"/>
<accession>A0A9W3JH29</accession>
<sequence length="155" mass="18171">MKSRVIISVAVILFMTVSYLFIYTYGENRKLKNEIAKFHSEEEVKTEMNGFIKEMSEGKSEEFEKYLIGEAKKNFLSIKERKQEDLKVKQTDIQELRAIAKNSEKTKITSYATYRTTYDVGTDDIQSIYVQAISVKAEWIKTDTGWKCEHYEIHL</sequence>
<gene>
    <name evidence="2" type="ORF">BTG_33308</name>
</gene>
<evidence type="ECO:0000313" key="3">
    <source>
        <dbReference type="Proteomes" id="UP000005259"/>
    </source>
</evidence>
<dbReference type="AlphaFoldDB" id="A0A9W3JH29"/>
<evidence type="ECO:0000313" key="2">
    <source>
        <dbReference type="EMBL" id="AFQ19993.1"/>
    </source>
</evidence>
<name>A0A9W3JH29_BACTU</name>
<keyword evidence="1" id="KW-1133">Transmembrane helix</keyword>
<proteinExistence type="predicted"/>
<keyword evidence="1" id="KW-0472">Membrane</keyword>
<dbReference type="Proteomes" id="UP000005259">
    <property type="component" value="Plasmid p04"/>
</dbReference>
<reference evidence="2 3" key="1">
    <citation type="submission" date="2012-08" db="EMBL/GenBank/DDBJ databases">
        <authorList>
            <person name="Doggett N."/>
            <person name="Teshima H."/>
            <person name="Bruce D."/>
            <person name="Detter J.C."/>
            <person name="Johnson S.L."/>
            <person name="Han C."/>
        </authorList>
    </citation>
    <scope>NUCLEOTIDE SEQUENCE [LARGE SCALE GENOMIC DNA]</scope>
    <source>
        <strain evidence="2 3">HD-771</strain>
        <plasmid evidence="2 3">p04</plasmid>
    </source>
</reference>
<geneLocation type="plasmid" evidence="2 3">
    <name>p04</name>
</geneLocation>
<organism evidence="2 3">
    <name type="scientific">Bacillus thuringiensis HD-771</name>
    <dbReference type="NCBI Taxonomy" id="1218175"/>
    <lineage>
        <taxon>Bacteria</taxon>
        <taxon>Bacillati</taxon>
        <taxon>Bacillota</taxon>
        <taxon>Bacilli</taxon>
        <taxon>Bacillales</taxon>
        <taxon>Bacillaceae</taxon>
        <taxon>Bacillus</taxon>
        <taxon>Bacillus cereus group</taxon>
    </lineage>
</organism>
<protein>
    <submittedName>
        <fullName evidence="2">Uncharacterized protein</fullName>
    </submittedName>
</protein>
<keyword evidence="1" id="KW-0812">Transmembrane</keyword>